<evidence type="ECO:0000256" key="1">
    <source>
        <dbReference type="SAM" id="SignalP"/>
    </source>
</evidence>
<accession>A0A6P2CT36</accession>
<dbReference type="PANTHER" id="PTHR40469:SF2">
    <property type="entry name" value="GALACTOSE-BINDING DOMAIN-LIKE SUPERFAMILY PROTEIN"/>
    <property type="match status" value="1"/>
</dbReference>
<keyword evidence="4" id="KW-1185">Reference proteome</keyword>
<dbReference type="KEGG" id="gms:SOIL9_56510"/>
<dbReference type="Gene3D" id="3.40.50.880">
    <property type="match status" value="1"/>
</dbReference>
<dbReference type="Proteomes" id="UP000464178">
    <property type="component" value="Chromosome"/>
</dbReference>
<dbReference type="AlphaFoldDB" id="A0A6P2CT36"/>
<dbReference type="Pfam" id="PF06283">
    <property type="entry name" value="ThuA"/>
    <property type="match status" value="1"/>
</dbReference>
<organism evidence="3 4">
    <name type="scientific">Gemmata massiliana</name>
    <dbReference type="NCBI Taxonomy" id="1210884"/>
    <lineage>
        <taxon>Bacteria</taxon>
        <taxon>Pseudomonadati</taxon>
        <taxon>Planctomycetota</taxon>
        <taxon>Planctomycetia</taxon>
        <taxon>Gemmatales</taxon>
        <taxon>Gemmataceae</taxon>
        <taxon>Gemmata</taxon>
    </lineage>
</organism>
<proteinExistence type="predicted"/>
<feature type="chain" id="PRO_5026795882" description="ThuA-like domain-containing protein" evidence="1">
    <location>
        <begin position="20"/>
        <end position="316"/>
    </location>
</feature>
<evidence type="ECO:0000313" key="4">
    <source>
        <dbReference type="Proteomes" id="UP000464178"/>
    </source>
</evidence>
<keyword evidence="1" id="KW-0732">Signal</keyword>
<dbReference type="RefSeq" id="WP_162666981.1">
    <property type="nucleotide sequence ID" value="NZ_LR593886.1"/>
</dbReference>
<evidence type="ECO:0000259" key="2">
    <source>
        <dbReference type="Pfam" id="PF06283"/>
    </source>
</evidence>
<feature type="signal peptide" evidence="1">
    <location>
        <begin position="1"/>
        <end position="19"/>
    </location>
</feature>
<dbReference type="InterPro" id="IPR029062">
    <property type="entry name" value="Class_I_gatase-like"/>
</dbReference>
<sequence length="316" mass="34977">MRSLAALLFTACVALHAHGADPKIKTLIIDGQNNHNWQQTTPILKKILEDSGRFTVDVATSPPALKLPALAKDATPEQKKAHETQVADLRKKHKAAFDEFRPKLSNYQVVVSNYNGESWGRGLNDDFEILLKAGDIGFVVVHAANNSFTGWKEYNQMIGMGWRDAKFGKRLKYSDEGNEVIVDAGQDKNSNHAYVGPFTVKVRDPEHPVTKGMPKEWAHVRDELYDNMRGPVENVKVLATAYSSGTKTHEPMIWTVSYGKGRVFHTPLGHDANAMRCWGFAGTITRGTEWAATGQVTLALPKAFPTAEKASPIPEK</sequence>
<reference evidence="3 4" key="1">
    <citation type="submission" date="2019-05" db="EMBL/GenBank/DDBJ databases">
        <authorList>
            <consortium name="Science for Life Laboratories"/>
        </authorList>
    </citation>
    <scope>NUCLEOTIDE SEQUENCE [LARGE SCALE GENOMIC DNA]</scope>
    <source>
        <strain evidence="3">Soil9</strain>
    </source>
</reference>
<dbReference type="EMBL" id="LR593886">
    <property type="protein sequence ID" value="VTR92063.1"/>
    <property type="molecule type" value="Genomic_DNA"/>
</dbReference>
<evidence type="ECO:0000313" key="3">
    <source>
        <dbReference type="EMBL" id="VTR92063.1"/>
    </source>
</evidence>
<dbReference type="PANTHER" id="PTHR40469">
    <property type="entry name" value="SECRETED GLYCOSYL HYDROLASE"/>
    <property type="match status" value="1"/>
</dbReference>
<gene>
    <name evidence="3" type="ORF">SOIL9_56510</name>
</gene>
<dbReference type="InterPro" id="IPR029010">
    <property type="entry name" value="ThuA-like"/>
</dbReference>
<protein>
    <recommendedName>
        <fullName evidence="2">ThuA-like domain-containing protein</fullName>
    </recommendedName>
</protein>
<dbReference type="SUPFAM" id="SSF52317">
    <property type="entry name" value="Class I glutamine amidotransferase-like"/>
    <property type="match status" value="1"/>
</dbReference>
<feature type="domain" description="ThuA-like" evidence="2">
    <location>
        <begin position="35"/>
        <end position="291"/>
    </location>
</feature>
<name>A0A6P2CT36_9BACT</name>